<feature type="domain" description="BTB" evidence="1">
    <location>
        <begin position="19"/>
        <end position="79"/>
    </location>
</feature>
<evidence type="ECO:0000313" key="3">
    <source>
        <dbReference type="Proteomes" id="UP000800094"/>
    </source>
</evidence>
<organism evidence="2 3">
    <name type="scientific">Trematosphaeria pertusa</name>
    <dbReference type="NCBI Taxonomy" id="390896"/>
    <lineage>
        <taxon>Eukaryota</taxon>
        <taxon>Fungi</taxon>
        <taxon>Dikarya</taxon>
        <taxon>Ascomycota</taxon>
        <taxon>Pezizomycotina</taxon>
        <taxon>Dothideomycetes</taxon>
        <taxon>Pleosporomycetidae</taxon>
        <taxon>Pleosporales</taxon>
        <taxon>Massarineae</taxon>
        <taxon>Trematosphaeriaceae</taxon>
        <taxon>Trematosphaeria</taxon>
    </lineage>
</organism>
<dbReference type="AlphaFoldDB" id="A0A6A6IFT9"/>
<dbReference type="RefSeq" id="XP_033683952.1">
    <property type="nucleotide sequence ID" value="XM_033828979.1"/>
</dbReference>
<keyword evidence="3" id="KW-1185">Reference proteome</keyword>
<accession>A0A6A6IFT9</accession>
<dbReference type="PROSITE" id="PS50097">
    <property type="entry name" value="BTB"/>
    <property type="match status" value="1"/>
</dbReference>
<dbReference type="InterPro" id="IPR000210">
    <property type="entry name" value="BTB/POZ_dom"/>
</dbReference>
<dbReference type="PANTHER" id="PTHR11145">
    <property type="entry name" value="BTB/POZ DOMAIN-CONTAINING ADAPTER FOR CUL3-MEDIATED RHOA DEGRADATION PROTEIN FAMILY MEMBER"/>
    <property type="match status" value="1"/>
</dbReference>
<dbReference type="SUPFAM" id="SSF54695">
    <property type="entry name" value="POZ domain"/>
    <property type="match status" value="1"/>
</dbReference>
<dbReference type="Gene3D" id="3.30.710.10">
    <property type="entry name" value="Potassium Channel Kv1.1, Chain A"/>
    <property type="match status" value="1"/>
</dbReference>
<dbReference type="GeneID" id="54582309"/>
<gene>
    <name evidence="2" type="ORF">BU26DRAFT_519124</name>
</gene>
<dbReference type="PANTHER" id="PTHR11145:SF8">
    <property type="entry name" value="RE57120P"/>
    <property type="match status" value="1"/>
</dbReference>
<protein>
    <recommendedName>
        <fullName evidence="1">BTB domain-containing protein</fullName>
    </recommendedName>
</protein>
<proteinExistence type="predicted"/>
<dbReference type="InterPro" id="IPR003131">
    <property type="entry name" value="T1-type_BTB"/>
</dbReference>
<evidence type="ECO:0000313" key="2">
    <source>
        <dbReference type="EMBL" id="KAF2248948.1"/>
    </source>
</evidence>
<dbReference type="InterPro" id="IPR045068">
    <property type="entry name" value="BACURD1-3"/>
</dbReference>
<dbReference type="Proteomes" id="UP000800094">
    <property type="component" value="Unassembled WGS sequence"/>
</dbReference>
<dbReference type="GO" id="GO:0051260">
    <property type="term" value="P:protein homooligomerization"/>
    <property type="evidence" value="ECO:0007669"/>
    <property type="project" value="InterPro"/>
</dbReference>
<evidence type="ECO:0000259" key="1">
    <source>
        <dbReference type="PROSITE" id="PS50097"/>
    </source>
</evidence>
<dbReference type="EMBL" id="ML987195">
    <property type="protein sequence ID" value="KAF2248948.1"/>
    <property type="molecule type" value="Genomic_DNA"/>
</dbReference>
<sequence length="198" mass="23120">MDQDPPNGQPATQATLPSDLITLNVSGRRILTAKSTLKTSPYFQNLITRWEQGMETLPDGSVFIDADPDVFTIVLNYMRRPSTYPLLWTCEKGFDYVLYNKVMAEADFYMLEELRDWVASKEYENAVKIRHKIEVNPATTEAWMDKYWEKVDLEEIKELVHCYPVEVEGWSMSPKIIPRSIVCVWKYTKMDMSVCYKH</sequence>
<dbReference type="InterPro" id="IPR011333">
    <property type="entry name" value="SKP1/BTB/POZ_sf"/>
</dbReference>
<dbReference type="SMART" id="SM00225">
    <property type="entry name" value="BTB"/>
    <property type="match status" value="1"/>
</dbReference>
<name>A0A6A6IFT9_9PLEO</name>
<reference evidence="2" key="1">
    <citation type="journal article" date="2020" name="Stud. Mycol.">
        <title>101 Dothideomycetes genomes: a test case for predicting lifestyles and emergence of pathogens.</title>
        <authorList>
            <person name="Haridas S."/>
            <person name="Albert R."/>
            <person name="Binder M."/>
            <person name="Bloem J."/>
            <person name="Labutti K."/>
            <person name="Salamov A."/>
            <person name="Andreopoulos B."/>
            <person name="Baker S."/>
            <person name="Barry K."/>
            <person name="Bills G."/>
            <person name="Bluhm B."/>
            <person name="Cannon C."/>
            <person name="Castanera R."/>
            <person name="Culley D."/>
            <person name="Daum C."/>
            <person name="Ezra D."/>
            <person name="Gonzalez J."/>
            <person name="Henrissat B."/>
            <person name="Kuo A."/>
            <person name="Liang C."/>
            <person name="Lipzen A."/>
            <person name="Lutzoni F."/>
            <person name="Magnuson J."/>
            <person name="Mondo S."/>
            <person name="Nolan M."/>
            <person name="Ohm R."/>
            <person name="Pangilinan J."/>
            <person name="Park H.-J."/>
            <person name="Ramirez L."/>
            <person name="Alfaro M."/>
            <person name="Sun H."/>
            <person name="Tritt A."/>
            <person name="Yoshinaga Y."/>
            <person name="Zwiers L.-H."/>
            <person name="Turgeon B."/>
            <person name="Goodwin S."/>
            <person name="Spatafora J."/>
            <person name="Crous P."/>
            <person name="Grigoriev I."/>
        </authorList>
    </citation>
    <scope>NUCLEOTIDE SEQUENCE</scope>
    <source>
        <strain evidence="2">CBS 122368</strain>
    </source>
</reference>
<dbReference type="Pfam" id="PF02214">
    <property type="entry name" value="BTB_2"/>
    <property type="match status" value="1"/>
</dbReference>
<dbReference type="OrthoDB" id="2414723at2759"/>